<accession>A0A382X1J2</accession>
<keyword evidence="6" id="KW-0406">Ion transport</keyword>
<evidence type="ECO:0000259" key="10">
    <source>
        <dbReference type="Pfam" id="PF00593"/>
    </source>
</evidence>
<protein>
    <recommendedName>
        <fullName evidence="10">TonB-dependent receptor-like beta-barrel domain-containing protein</fullName>
    </recommendedName>
</protein>
<reference evidence="11" key="1">
    <citation type="submission" date="2018-05" db="EMBL/GenBank/DDBJ databases">
        <authorList>
            <person name="Lanie J.A."/>
            <person name="Ng W.-L."/>
            <person name="Kazmierczak K.M."/>
            <person name="Andrzejewski T.M."/>
            <person name="Davidsen T.M."/>
            <person name="Wayne K.J."/>
            <person name="Tettelin H."/>
            <person name="Glass J.I."/>
            <person name="Rusch D."/>
            <person name="Podicherti R."/>
            <person name="Tsui H.-C.T."/>
            <person name="Winkler M.E."/>
        </authorList>
    </citation>
    <scope>NUCLEOTIDE SEQUENCE</scope>
</reference>
<dbReference type="SUPFAM" id="SSF56935">
    <property type="entry name" value="Porins"/>
    <property type="match status" value="1"/>
</dbReference>
<feature type="non-terminal residue" evidence="11">
    <location>
        <position position="1"/>
    </location>
</feature>
<evidence type="ECO:0000256" key="6">
    <source>
        <dbReference type="ARBA" id="ARBA00023065"/>
    </source>
</evidence>
<dbReference type="GO" id="GO:0009279">
    <property type="term" value="C:cell outer membrane"/>
    <property type="evidence" value="ECO:0007669"/>
    <property type="project" value="UniProtKB-SubCell"/>
</dbReference>
<dbReference type="Pfam" id="PF00593">
    <property type="entry name" value="TonB_dep_Rec_b-barrel"/>
    <property type="match status" value="1"/>
</dbReference>
<dbReference type="AlphaFoldDB" id="A0A382X1J2"/>
<keyword evidence="3" id="KW-0410">Iron transport</keyword>
<dbReference type="PANTHER" id="PTHR32552:SF81">
    <property type="entry name" value="TONB-DEPENDENT OUTER MEMBRANE RECEPTOR"/>
    <property type="match status" value="1"/>
</dbReference>
<dbReference type="PANTHER" id="PTHR32552">
    <property type="entry name" value="FERRICHROME IRON RECEPTOR-RELATED"/>
    <property type="match status" value="1"/>
</dbReference>
<gene>
    <name evidence="11" type="ORF">METZ01_LOCUS417574</name>
</gene>
<evidence type="ECO:0000256" key="7">
    <source>
        <dbReference type="ARBA" id="ARBA00023077"/>
    </source>
</evidence>
<name>A0A382X1J2_9ZZZZ</name>
<dbReference type="InterPro" id="IPR039426">
    <property type="entry name" value="TonB-dep_rcpt-like"/>
</dbReference>
<dbReference type="EMBL" id="UINC01164069">
    <property type="protein sequence ID" value="SVD64720.1"/>
    <property type="molecule type" value="Genomic_DNA"/>
</dbReference>
<evidence type="ECO:0000256" key="5">
    <source>
        <dbReference type="ARBA" id="ARBA00023004"/>
    </source>
</evidence>
<keyword evidence="2" id="KW-0813">Transport</keyword>
<evidence type="ECO:0000256" key="2">
    <source>
        <dbReference type="ARBA" id="ARBA00022448"/>
    </source>
</evidence>
<keyword evidence="8" id="KW-0472">Membrane</keyword>
<sequence>NDGRMQLNATVFYYDYTDLQVFQVVDQTIVIRNASEADISGAELEFVAALSDRLRVDASLGILEAEYKKFILPSNLFLDASGEPTDIDVSGNRLINAPKWSGHVGVEYEFAASRHGTFTVRAQTYITDDIYLRALNLEPFDLQDGYATWDAKLMWESADNRWFGEAFINNWSDEDVITNQEVTDSGIYFANLNRPRSWGVVVGVRF</sequence>
<organism evidence="11">
    <name type="scientific">marine metagenome</name>
    <dbReference type="NCBI Taxonomy" id="408172"/>
    <lineage>
        <taxon>unclassified sequences</taxon>
        <taxon>metagenomes</taxon>
        <taxon>ecological metagenomes</taxon>
    </lineage>
</organism>
<proteinExistence type="predicted"/>
<dbReference type="Gene3D" id="2.40.170.20">
    <property type="entry name" value="TonB-dependent receptor, beta-barrel domain"/>
    <property type="match status" value="1"/>
</dbReference>
<evidence type="ECO:0000256" key="9">
    <source>
        <dbReference type="ARBA" id="ARBA00023237"/>
    </source>
</evidence>
<keyword evidence="9" id="KW-0998">Cell outer membrane</keyword>
<comment type="subcellular location">
    <subcellularLocation>
        <location evidence="1">Cell outer membrane</location>
        <topology evidence="1">Multi-pass membrane protein</topology>
    </subcellularLocation>
</comment>
<dbReference type="InterPro" id="IPR036942">
    <property type="entry name" value="Beta-barrel_TonB_sf"/>
</dbReference>
<dbReference type="InterPro" id="IPR000531">
    <property type="entry name" value="Beta-barrel_TonB"/>
</dbReference>
<evidence type="ECO:0000313" key="11">
    <source>
        <dbReference type="EMBL" id="SVD64720.1"/>
    </source>
</evidence>
<feature type="domain" description="TonB-dependent receptor-like beta-barrel" evidence="10">
    <location>
        <begin position="1"/>
        <end position="155"/>
    </location>
</feature>
<evidence type="ECO:0000256" key="8">
    <source>
        <dbReference type="ARBA" id="ARBA00023136"/>
    </source>
</evidence>
<evidence type="ECO:0000256" key="3">
    <source>
        <dbReference type="ARBA" id="ARBA00022496"/>
    </source>
</evidence>
<keyword evidence="4" id="KW-0812">Transmembrane</keyword>
<keyword evidence="5" id="KW-0408">Iron</keyword>
<evidence type="ECO:0000256" key="4">
    <source>
        <dbReference type="ARBA" id="ARBA00022692"/>
    </source>
</evidence>
<dbReference type="GO" id="GO:0006826">
    <property type="term" value="P:iron ion transport"/>
    <property type="evidence" value="ECO:0007669"/>
    <property type="project" value="UniProtKB-KW"/>
</dbReference>
<evidence type="ECO:0000256" key="1">
    <source>
        <dbReference type="ARBA" id="ARBA00004571"/>
    </source>
</evidence>
<keyword evidence="7" id="KW-0798">TonB box</keyword>